<dbReference type="OrthoDB" id="2211465at2"/>
<evidence type="ECO:0000313" key="3">
    <source>
        <dbReference type="Proteomes" id="UP000263232"/>
    </source>
</evidence>
<reference evidence="2 3" key="1">
    <citation type="submission" date="2017-09" db="EMBL/GenBank/DDBJ databases">
        <title>Complete genome sequence of Oxytococcus suis strain ZY16052.</title>
        <authorList>
            <person name="Li F."/>
        </authorList>
    </citation>
    <scope>NUCLEOTIDE SEQUENCE [LARGE SCALE GENOMIC DNA]</scope>
    <source>
        <strain evidence="2 3">ZY16052</strain>
    </source>
</reference>
<dbReference type="InterPro" id="IPR038732">
    <property type="entry name" value="HpyO/CreE_NAD-binding"/>
</dbReference>
<evidence type="ECO:0000313" key="2">
    <source>
        <dbReference type="EMBL" id="AXY25866.1"/>
    </source>
</evidence>
<keyword evidence="3" id="KW-1185">Reference proteome</keyword>
<dbReference type="KEGG" id="abae:CL176_07565"/>
<dbReference type="AlphaFoldDB" id="A0A347WLA9"/>
<name>A0A347WLA9_9LACT</name>
<dbReference type="InterPro" id="IPR036188">
    <property type="entry name" value="FAD/NAD-bd_sf"/>
</dbReference>
<dbReference type="EMBL" id="CP023434">
    <property type="protein sequence ID" value="AXY25866.1"/>
    <property type="molecule type" value="Genomic_DNA"/>
</dbReference>
<protein>
    <recommendedName>
        <fullName evidence="1">FAD-dependent urate hydroxylase HpyO/Asp monooxygenase CreE-like FAD/NAD(P)-binding domain-containing protein</fullName>
    </recommendedName>
</protein>
<gene>
    <name evidence="2" type="ORF">CL176_07565</name>
</gene>
<dbReference type="Pfam" id="PF13454">
    <property type="entry name" value="NAD_binding_9"/>
    <property type="match status" value="1"/>
</dbReference>
<feature type="domain" description="FAD-dependent urate hydroxylase HpyO/Asp monooxygenase CreE-like FAD/NAD(P)-binding" evidence="1">
    <location>
        <begin position="16"/>
        <end position="163"/>
    </location>
</feature>
<dbReference type="SUPFAM" id="SSF51905">
    <property type="entry name" value="FAD/NAD(P)-binding domain"/>
    <property type="match status" value="1"/>
</dbReference>
<dbReference type="PANTHER" id="PTHR40254">
    <property type="entry name" value="BLR0577 PROTEIN"/>
    <property type="match status" value="1"/>
</dbReference>
<dbReference type="InterPro" id="IPR052189">
    <property type="entry name" value="L-asp_N-monooxygenase_NS-form"/>
</dbReference>
<organism evidence="2 3">
    <name type="scientific">Suicoccus acidiformans</name>
    <dbReference type="NCBI Taxonomy" id="2036206"/>
    <lineage>
        <taxon>Bacteria</taxon>
        <taxon>Bacillati</taxon>
        <taxon>Bacillota</taxon>
        <taxon>Bacilli</taxon>
        <taxon>Lactobacillales</taxon>
        <taxon>Aerococcaceae</taxon>
        <taxon>Suicoccus</taxon>
    </lineage>
</organism>
<evidence type="ECO:0000259" key="1">
    <source>
        <dbReference type="Pfam" id="PF13454"/>
    </source>
</evidence>
<sequence length="494" mass="56684">MKRNSLKGLIAIERIAIIGMGISGTATLTAYWKLQQAGQLPDVSIDYYDSLENMGCGPSFNKDSEHALLNTRTNEIGFDYENQEDFQRWVEENYHSQAAYVPRQWFGEYLQERLKSMTEQLKAKSIAAHVESLCYLPERKQWRVQVTSAEPVYYDRVHLCTGDLPKMDFYELKDTPGYVHDPYPLRELPQEITSQTSVVIIGTSLSALDVLKYLQEVRELSLIHIFSRRNQFPIINPTPQAITFKYLTEATFQSYLTDYHGHLTYDQLLTWIRQECQRFAIDFDETIQDVLESGTGPLRASLQQRDFYGYLEAIAMELTRILNHHWHTLSIQDQDRFLDTYDQALSLIKAGIPDSSAQAIIQGEDDGQLLILPDVTDLRYDETSEIYQIIQDGGKVLAEVDWVINATGLDLHMRDLDAKDLLAQALNQAYIERHHAGGLTMHVPNKHIISPRFGDLENLHPHGMLTHGALYHINSVYSIQRYAHELVQALYVNA</sequence>
<proteinExistence type="predicted"/>
<dbReference type="Proteomes" id="UP000263232">
    <property type="component" value="Chromosome"/>
</dbReference>
<dbReference type="PANTHER" id="PTHR40254:SF1">
    <property type="entry name" value="BLR0577 PROTEIN"/>
    <property type="match status" value="1"/>
</dbReference>
<accession>A0A347WLA9</accession>
<dbReference type="Gene3D" id="3.50.50.60">
    <property type="entry name" value="FAD/NAD(P)-binding domain"/>
    <property type="match status" value="1"/>
</dbReference>